<dbReference type="PATRIC" id="fig|1423807.3.peg.1591"/>
<dbReference type="InterPro" id="IPR037185">
    <property type="entry name" value="EmrE-like"/>
</dbReference>
<keyword evidence="6 7" id="KW-0472">Membrane</keyword>
<evidence type="ECO:0000259" key="8">
    <source>
        <dbReference type="Pfam" id="PF00892"/>
    </source>
</evidence>
<dbReference type="RefSeq" id="WP_010621747.1">
    <property type="nucleotide sequence ID" value="NZ_AZGF01000035.1"/>
</dbReference>
<evidence type="ECO:0000256" key="6">
    <source>
        <dbReference type="ARBA" id="ARBA00023136"/>
    </source>
</evidence>
<dbReference type="GO" id="GO:0005886">
    <property type="term" value="C:plasma membrane"/>
    <property type="evidence" value="ECO:0007669"/>
    <property type="project" value="UniProtKB-SubCell"/>
</dbReference>
<dbReference type="Proteomes" id="UP000051820">
    <property type="component" value="Unassembled WGS sequence"/>
</dbReference>
<dbReference type="PANTHER" id="PTHR42920">
    <property type="entry name" value="OS03G0707200 PROTEIN-RELATED"/>
    <property type="match status" value="1"/>
</dbReference>
<feature type="domain" description="EamA" evidence="8">
    <location>
        <begin position="149"/>
        <end position="284"/>
    </location>
</feature>
<evidence type="ECO:0000256" key="2">
    <source>
        <dbReference type="ARBA" id="ARBA00007362"/>
    </source>
</evidence>
<feature type="transmembrane region" description="Helical" evidence="7">
    <location>
        <begin position="179"/>
        <end position="199"/>
    </location>
</feature>
<evidence type="ECO:0000256" key="7">
    <source>
        <dbReference type="SAM" id="Phobius"/>
    </source>
</evidence>
<protein>
    <submittedName>
        <fullName evidence="9">Transport protein</fullName>
    </submittedName>
</protein>
<reference evidence="9 10" key="1">
    <citation type="journal article" date="2015" name="Genome Announc.">
        <title>Expanding the biotechnology potential of lactobacilli through comparative genomics of 213 strains and associated genera.</title>
        <authorList>
            <person name="Sun Z."/>
            <person name="Harris H.M."/>
            <person name="McCann A."/>
            <person name="Guo C."/>
            <person name="Argimon S."/>
            <person name="Zhang W."/>
            <person name="Yang X."/>
            <person name="Jeffery I.B."/>
            <person name="Cooney J.C."/>
            <person name="Kagawa T.F."/>
            <person name="Liu W."/>
            <person name="Song Y."/>
            <person name="Salvetti E."/>
            <person name="Wrobel A."/>
            <person name="Rasinkangas P."/>
            <person name="Parkhill J."/>
            <person name="Rea M.C."/>
            <person name="O'Sullivan O."/>
            <person name="Ritari J."/>
            <person name="Douillard F.P."/>
            <person name="Paul Ross R."/>
            <person name="Yang R."/>
            <person name="Briner A.E."/>
            <person name="Felis G.E."/>
            <person name="de Vos W.M."/>
            <person name="Barrangou R."/>
            <person name="Klaenhammer T.R."/>
            <person name="Caufield P.W."/>
            <person name="Cui Y."/>
            <person name="Zhang H."/>
            <person name="O'Toole P.W."/>
        </authorList>
    </citation>
    <scope>NUCLEOTIDE SEQUENCE [LARGE SCALE GENOMIC DNA]</scope>
    <source>
        <strain evidence="9 10">DSM 5007</strain>
    </source>
</reference>
<evidence type="ECO:0000256" key="3">
    <source>
        <dbReference type="ARBA" id="ARBA00022475"/>
    </source>
</evidence>
<dbReference type="eggNOG" id="COG0697">
    <property type="taxonomic scope" value="Bacteria"/>
</dbReference>
<feature type="transmembrane region" description="Helical" evidence="7">
    <location>
        <begin position="67"/>
        <end position="91"/>
    </location>
</feature>
<dbReference type="InterPro" id="IPR051258">
    <property type="entry name" value="Diverse_Substrate_Transporter"/>
</dbReference>
<dbReference type="Pfam" id="PF00892">
    <property type="entry name" value="EamA"/>
    <property type="match status" value="2"/>
</dbReference>
<comment type="caution">
    <text evidence="9">The sequence shown here is derived from an EMBL/GenBank/DDBJ whole genome shotgun (WGS) entry which is preliminary data.</text>
</comment>
<name>A0A0R1VWD1_9LACO</name>
<proteinExistence type="inferred from homology"/>
<evidence type="ECO:0000256" key="1">
    <source>
        <dbReference type="ARBA" id="ARBA00004651"/>
    </source>
</evidence>
<dbReference type="AlphaFoldDB" id="A0A0R1VWD1"/>
<sequence length="298" mass="33313">MTISKGRANFMLLMAAIIWGSGYLFSKQATNANMHAGTINAIRGLIYAGLAYLFFHRAINHMTKVDLRIGLTAGIINFLGYQIQTIGLMYTTPANNAFLTAIYVVIIPFIVWLFFHKRPEKKAYPAILICMVGMIFLTNLVNRGFQMHIGDLLTIVSSFFYALQIVYFGMTATDSNPWILSFMLGITQGVFGSIWSLLFEHNTYANVDWKAGIVPVIILGILSSFGAQTLQVVGQHYTDPTPAGIILMTESMFGSIFSVMFGFQPFTMNLLIGGVLIIIALLIMQVDFRKMWQKRKKA</sequence>
<keyword evidence="3" id="KW-1003">Cell membrane</keyword>
<gene>
    <name evidence="9" type="ORF">FD16_GL001552</name>
</gene>
<feature type="transmembrane region" description="Helical" evidence="7">
    <location>
        <begin position="37"/>
        <end position="55"/>
    </location>
</feature>
<organism evidence="9 10">
    <name type="scientific">Paucilactobacillus suebicus DSM 5007 = KCTC 3549</name>
    <dbReference type="NCBI Taxonomy" id="1423807"/>
    <lineage>
        <taxon>Bacteria</taxon>
        <taxon>Bacillati</taxon>
        <taxon>Bacillota</taxon>
        <taxon>Bacilli</taxon>
        <taxon>Lactobacillales</taxon>
        <taxon>Lactobacillaceae</taxon>
        <taxon>Paucilactobacillus</taxon>
    </lineage>
</organism>
<comment type="similarity">
    <text evidence="2">Belongs to the EamA transporter family.</text>
</comment>
<feature type="transmembrane region" description="Helical" evidence="7">
    <location>
        <begin position="97"/>
        <end position="116"/>
    </location>
</feature>
<keyword evidence="5 7" id="KW-1133">Transmembrane helix</keyword>
<keyword evidence="10" id="KW-1185">Reference proteome</keyword>
<evidence type="ECO:0000256" key="4">
    <source>
        <dbReference type="ARBA" id="ARBA00022692"/>
    </source>
</evidence>
<feature type="domain" description="EamA" evidence="8">
    <location>
        <begin position="8"/>
        <end position="138"/>
    </location>
</feature>
<evidence type="ECO:0000313" key="9">
    <source>
        <dbReference type="EMBL" id="KRM09794.1"/>
    </source>
</evidence>
<accession>A0A0R1VWD1</accession>
<feature type="transmembrane region" description="Helical" evidence="7">
    <location>
        <begin position="270"/>
        <end position="288"/>
    </location>
</feature>
<dbReference type="InterPro" id="IPR000620">
    <property type="entry name" value="EamA_dom"/>
</dbReference>
<evidence type="ECO:0000313" key="10">
    <source>
        <dbReference type="Proteomes" id="UP000051820"/>
    </source>
</evidence>
<dbReference type="SUPFAM" id="SSF103481">
    <property type="entry name" value="Multidrug resistance efflux transporter EmrE"/>
    <property type="match status" value="2"/>
</dbReference>
<comment type="subcellular location">
    <subcellularLocation>
        <location evidence="1">Cell membrane</location>
        <topology evidence="1">Multi-pass membrane protein</topology>
    </subcellularLocation>
</comment>
<keyword evidence="4 7" id="KW-0812">Transmembrane</keyword>
<evidence type="ECO:0000256" key="5">
    <source>
        <dbReference type="ARBA" id="ARBA00022989"/>
    </source>
</evidence>
<feature type="transmembrane region" description="Helical" evidence="7">
    <location>
        <begin position="7"/>
        <end position="25"/>
    </location>
</feature>
<dbReference type="PANTHER" id="PTHR42920:SF5">
    <property type="entry name" value="EAMA DOMAIN-CONTAINING PROTEIN"/>
    <property type="match status" value="1"/>
</dbReference>
<dbReference type="EMBL" id="AZGF01000035">
    <property type="protein sequence ID" value="KRM09794.1"/>
    <property type="molecule type" value="Genomic_DNA"/>
</dbReference>
<feature type="transmembrane region" description="Helical" evidence="7">
    <location>
        <begin position="211"/>
        <end position="233"/>
    </location>
</feature>
<feature type="transmembrane region" description="Helical" evidence="7">
    <location>
        <begin position="123"/>
        <end position="141"/>
    </location>
</feature>